<evidence type="ECO:0000256" key="4">
    <source>
        <dbReference type="RuleBase" id="RU000668"/>
    </source>
</evidence>
<accession>A0A7C2BKV5</accession>
<protein>
    <recommendedName>
        <fullName evidence="3">Small ribosomal subunit protein eS1</fullName>
    </recommendedName>
</protein>
<dbReference type="InterPro" id="IPR001593">
    <property type="entry name" value="Ribosomal_eS1"/>
</dbReference>
<gene>
    <name evidence="3" type="primary">rps3ae</name>
    <name evidence="5" type="ORF">ENP55_02095</name>
</gene>
<evidence type="ECO:0000256" key="1">
    <source>
        <dbReference type="ARBA" id="ARBA00022980"/>
    </source>
</evidence>
<dbReference type="PROSITE" id="PS01191">
    <property type="entry name" value="RIBOSOMAL_S3AE"/>
    <property type="match status" value="1"/>
</dbReference>
<proteinExistence type="inferred from homology"/>
<dbReference type="Pfam" id="PF01015">
    <property type="entry name" value="Ribosomal_S3Ae"/>
    <property type="match status" value="1"/>
</dbReference>
<evidence type="ECO:0000256" key="3">
    <source>
        <dbReference type="HAMAP-Rule" id="MF_00359"/>
    </source>
</evidence>
<evidence type="ECO:0000313" key="5">
    <source>
        <dbReference type="EMBL" id="HEF87096.1"/>
    </source>
</evidence>
<dbReference type="GO" id="GO:0005840">
    <property type="term" value="C:ribosome"/>
    <property type="evidence" value="ECO:0007669"/>
    <property type="project" value="UniProtKB-KW"/>
</dbReference>
<dbReference type="GO" id="GO:0006412">
    <property type="term" value="P:translation"/>
    <property type="evidence" value="ECO:0007669"/>
    <property type="project" value="UniProtKB-UniRule"/>
</dbReference>
<dbReference type="AlphaFoldDB" id="A0A7C2BKV5"/>
<evidence type="ECO:0000256" key="2">
    <source>
        <dbReference type="ARBA" id="ARBA00023274"/>
    </source>
</evidence>
<organism evidence="5">
    <name type="scientific">Thermosphaera aggregans</name>
    <dbReference type="NCBI Taxonomy" id="54254"/>
    <lineage>
        <taxon>Archaea</taxon>
        <taxon>Thermoproteota</taxon>
        <taxon>Thermoprotei</taxon>
        <taxon>Desulfurococcales</taxon>
        <taxon>Desulfurococcaceae</taxon>
        <taxon>Thermosphaera</taxon>
    </lineage>
</organism>
<sequence length="215" mass="24651">MIMPAKAKYTARDKWKMKKWYEVLAPKAFGEVSLGTTPADDPDKLIGRVVETTLYDLTGDISQVHVKLYFQIVSVEEDKAYARFKGHELARDYMKSLIRRKSSKIQGIFDVTTKDGYVVRLTIAALTSFRCKTSQRRAIRRIIKDYIFSKTPELTMDELVNEILSGRISNEIAELARKIYPMRRVEVYKSKLIMIPTEEGPKPAVVVSPVQLKSK</sequence>
<dbReference type="GO" id="GO:0003735">
    <property type="term" value="F:structural constituent of ribosome"/>
    <property type="evidence" value="ECO:0007669"/>
    <property type="project" value="InterPro"/>
</dbReference>
<keyword evidence="1 3" id="KW-0689">Ribosomal protein</keyword>
<dbReference type="InterPro" id="IPR030838">
    <property type="entry name" value="Ribosomal_eS1_arc"/>
</dbReference>
<dbReference type="InterPro" id="IPR018281">
    <property type="entry name" value="Ribosomal_eS1_CS"/>
</dbReference>
<keyword evidence="2 3" id="KW-0687">Ribonucleoprotein</keyword>
<dbReference type="NCBIfam" id="NF003142">
    <property type="entry name" value="PRK04057.1"/>
    <property type="match status" value="1"/>
</dbReference>
<comment type="similarity">
    <text evidence="3 4">Belongs to the eukaryotic ribosomal protein eS1 family.</text>
</comment>
<dbReference type="SMART" id="SM01397">
    <property type="entry name" value="Ribosomal_S3Ae"/>
    <property type="match status" value="1"/>
</dbReference>
<reference evidence="5" key="1">
    <citation type="journal article" date="2020" name="mSystems">
        <title>Genome- and Community-Level Interaction Insights into Carbon Utilization and Element Cycling Functions of Hydrothermarchaeota in Hydrothermal Sediment.</title>
        <authorList>
            <person name="Zhou Z."/>
            <person name="Liu Y."/>
            <person name="Xu W."/>
            <person name="Pan J."/>
            <person name="Luo Z.H."/>
            <person name="Li M."/>
        </authorList>
    </citation>
    <scope>NUCLEOTIDE SEQUENCE [LARGE SCALE GENOMIC DNA]</scope>
    <source>
        <strain evidence="5">SpSt-23</strain>
    </source>
</reference>
<dbReference type="GO" id="GO:1990904">
    <property type="term" value="C:ribonucleoprotein complex"/>
    <property type="evidence" value="ECO:0007669"/>
    <property type="project" value="UniProtKB-KW"/>
</dbReference>
<name>A0A7C2BKV5_9CREN</name>
<dbReference type="EMBL" id="DSJT01000007">
    <property type="protein sequence ID" value="HEF87096.1"/>
    <property type="molecule type" value="Genomic_DNA"/>
</dbReference>
<dbReference type="HAMAP" id="MF_00359">
    <property type="entry name" value="Ribosomal_eS1"/>
    <property type="match status" value="1"/>
</dbReference>
<comment type="caution">
    <text evidence="5">The sequence shown here is derived from an EMBL/GenBank/DDBJ whole genome shotgun (WGS) entry which is preliminary data.</text>
</comment>